<dbReference type="EMBL" id="CP006644">
    <property type="protein sequence ID" value="AHE54197.1"/>
    <property type="molecule type" value="Genomic_DNA"/>
</dbReference>
<keyword evidence="2" id="KW-1185">Reference proteome</keyword>
<reference evidence="1 2" key="1">
    <citation type="submission" date="2013-07" db="EMBL/GenBank/DDBJ databases">
        <title>Completed genome of Sphingomonas sanxanigenens NX02.</title>
        <authorList>
            <person name="Ma T."/>
            <person name="Huang H."/>
            <person name="Wu M."/>
            <person name="Li X."/>
            <person name="Li G."/>
        </authorList>
    </citation>
    <scope>NUCLEOTIDE SEQUENCE [LARGE SCALE GENOMIC DNA]</scope>
    <source>
        <strain evidence="1 2">NX02</strain>
    </source>
</reference>
<dbReference type="Pfam" id="PF01202">
    <property type="entry name" value="SKI"/>
    <property type="match status" value="1"/>
</dbReference>
<evidence type="ECO:0008006" key="3">
    <source>
        <dbReference type="Google" id="ProtNLM"/>
    </source>
</evidence>
<dbReference type="InterPro" id="IPR027417">
    <property type="entry name" value="P-loop_NTPase"/>
</dbReference>
<name>W0ACD5_9SPHN</name>
<evidence type="ECO:0000313" key="2">
    <source>
        <dbReference type="Proteomes" id="UP000018851"/>
    </source>
</evidence>
<dbReference type="STRING" id="1123269.NX02_12495"/>
<dbReference type="Proteomes" id="UP000018851">
    <property type="component" value="Chromosome"/>
</dbReference>
<dbReference type="HOGENOM" id="CLU_806326_0_0_5"/>
<organism evidence="1 2">
    <name type="scientific">Sphingomonas sanxanigenens DSM 19645 = NX02</name>
    <dbReference type="NCBI Taxonomy" id="1123269"/>
    <lineage>
        <taxon>Bacteria</taxon>
        <taxon>Pseudomonadati</taxon>
        <taxon>Pseudomonadota</taxon>
        <taxon>Alphaproteobacteria</taxon>
        <taxon>Sphingomonadales</taxon>
        <taxon>Sphingomonadaceae</taxon>
        <taxon>Sphingomonas</taxon>
    </lineage>
</organism>
<accession>W0ACD5</accession>
<evidence type="ECO:0000313" key="1">
    <source>
        <dbReference type="EMBL" id="AHE54197.1"/>
    </source>
</evidence>
<dbReference type="PATRIC" id="fig|1123269.5.peg.2425"/>
<dbReference type="InterPro" id="IPR031322">
    <property type="entry name" value="Shikimate/glucono_kinase"/>
</dbReference>
<protein>
    <recommendedName>
        <fullName evidence="3">Shikimate kinase</fullName>
    </recommendedName>
</protein>
<dbReference type="KEGG" id="ssan:NX02_12495"/>
<dbReference type="Gene3D" id="3.40.50.300">
    <property type="entry name" value="P-loop containing nucleotide triphosphate hydrolases"/>
    <property type="match status" value="1"/>
</dbReference>
<dbReference type="AlphaFoldDB" id="W0ACD5"/>
<proteinExistence type="predicted"/>
<gene>
    <name evidence="1" type="ORF">NX02_12495</name>
</gene>
<dbReference type="SUPFAM" id="SSF52540">
    <property type="entry name" value="P-loop containing nucleoside triphosphate hydrolases"/>
    <property type="match status" value="1"/>
</dbReference>
<sequence length="344" mass="37542">MADDQLSVPIIVLVGPTGVGKSTLGPYLAEALDIPFFDVDRSLDRFQRAEPGTAAIARRQAVIDKLLAGGPAVIATGFEDFLPDVAGDRIRQHAMSVYIEGQIAERRGSTRLISTTPAVPTQTLRSDPGESATAAGRRIVKTRNFAVPADVYRGADIVVDVEGLPVHLSAHCLIRAVKRHLGRISGADDWVMPRLDWRDAEPWNRRPRLHHEVGTGDNVIDRLSGALPHGRFEHDVALAVVSALLGSATYAGRYQAYRAPWHSEGSRLILLAIDRTSPTIELFLFTHGALPWQMSAMLHFADGQTRRESWGTEHVVAPDAEVDLAEQLLCWINGNAPEDALGHC</sequence>
<dbReference type="RefSeq" id="WP_025292406.1">
    <property type="nucleotide sequence ID" value="NZ_CP006644.1"/>
</dbReference>
<dbReference type="eggNOG" id="COG0703">
    <property type="taxonomic scope" value="Bacteria"/>
</dbReference>